<organism evidence="1 2">
    <name type="scientific">Mesobaculum littorinae</name>
    <dbReference type="NCBI Taxonomy" id="2486419"/>
    <lineage>
        <taxon>Bacteria</taxon>
        <taxon>Pseudomonadati</taxon>
        <taxon>Pseudomonadota</taxon>
        <taxon>Alphaproteobacteria</taxon>
        <taxon>Rhodobacterales</taxon>
        <taxon>Roseobacteraceae</taxon>
        <taxon>Mesobaculum</taxon>
    </lineage>
</organism>
<evidence type="ECO:0000313" key="2">
    <source>
        <dbReference type="Proteomes" id="UP000285908"/>
    </source>
</evidence>
<dbReference type="Proteomes" id="UP000285908">
    <property type="component" value="Unassembled WGS sequence"/>
</dbReference>
<name>A0A438AM30_9RHOB</name>
<accession>A0A438AM30</accession>
<dbReference type="EMBL" id="RQXX01000001">
    <property type="protein sequence ID" value="RVV99719.1"/>
    <property type="molecule type" value="Genomic_DNA"/>
</dbReference>
<evidence type="ECO:0000313" key="1">
    <source>
        <dbReference type="EMBL" id="RVV99719.1"/>
    </source>
</evidence>
<sequence length="87" mass="10369">MENTDLELLRRRLAQLEAENQDLRWALSIGRTLAERALSHEPPQEVRRFRRRAAQVEEPRRRHLMRFLIGDEASLDQLPLDLPRTDE</sequence>
<comment type="caution">
    <text evidence="1">The sequence shown here is derived from an EMBL/GenBank/DDBJ whole genome shotgun (WGS) entry which is preliminary data.</text>
</comment>
<keyword evidence="2" id="KW-1185">Reference proteome</keyword>
<proteinExistence type="predicted"/>
<protein>
    <submittedName>
        <fullName evidence="1">Uncharacterized protein</fullName>
    </submittedName>
</protein>
<dbReference type="AlphaFoldDB" id="A0A438AM30"/>
<gene>
    <name evidence="1" type="ORF">EKE94_03300</name>
</gene>
<reference evidence="1 2" key="1">
    <citation type="submission" date="2018-11" db="EMBL/GenBank/DDBJ databases">
        <title>Mesobaculum littorinae gen. nov., sp. nov., isolated from Littorina scabra that represents a novel genus of the order Rhodobacteraceae.</title>
        <authorList>
            <person name="Li F."/>
        </authorList>
    </citation>
    <scope>NUCLEOTIDE SEQUENCE [LARGE SCALE GENOMIC DNA]</scope>
    <source>
        <strain evidence="1 2">M0103</strain>
    </source>
</reference>